<evidence type="ECO:0000256" key="3">
    <source>
        <dbReference type="PROSITE-ProRule" id="PRU00332"/>
    </source>
</evidence>
<keyword evidence="7" id="KW-1185">Reference proteome</keyword>
<protein>
    <recommendedName>
        <fullName evidence="2">La-related protein 1</fullName>
    </recommendedName>
</protein>
<evidence type="ECO:0000313" key="6">
    <source>
        <dbReference type="EMBL" id="CAD1469183.1"/>
    </source>
</evidence>
<feature type="compositionally biased region" description="Polar residues" evidence="4">
    <location>
        <begin position="395"/>
        <end position="405"/>
    </location>
</feature>
<proteinExistence type="predicted"/>
<name>A0A6V7GXT1_9HYME</name>
<feature type="non-terminal residue" evidence="6">
    <location>
        <position position="426"/>
    </location>
</feature>
<dbReference type="InterPro" id="IPR036388">
    <property type="entry name" value="WH-like_DNA-bd_sf"/>
</dbReference>
<feature type="compositionally biased region" description="Low complexity" evidence="4">
    <location>
        <begin position="374"/>
        <end position="385"/>
    </location>
</feature>
<evidence type="ECO:0000259" key="5">
    <source>
        <dbReference type="PROSITE" id="PS50961"/>
    </source>
</evidence>
<feature type="domain" description="HTH La-type RNA-binding" evidence="5">
    <location>
        <begin position="172"/>
        <end position="263"/>
    </location>
</feature>
<dbReference type="Pfam" id="PF05383">
    <property type="entry name" value="La"/>
    <property type="match status" value="1"/>
</dbReference>
<dbReference type="InterPro" id="IPR036390">
    <property type="entry name" value="WH_DNA-bd_sf"/>
</dbReference>
<comment type="caution">
    <text evidence="6">The sequence shown here is derived from an EMBL/GenBank/DDBJ whole genome shotgun (WGS) entry which is preliminary data.</text>
</comment>
<sequence length="426" mass="48547">KKTVVTAQKQNNLVEPSNGRESSSSNVIDSRGKENKEQNHCQDDNEEHVDINEKKKKASKQKWVPLEIDITKNRNKRDRSPKYHHQREKNGEEIDLYRNREHDRPAYITRGGRGGRNYRGRGGRGGRGAYRGSFRQRHDQVYMQMHKFGLLDPNYMMAYMGTFYFNNANFININTTTLKEFLRNQIEYYFSEENLLRDFFLRRKMDAQGFLPITLIASFHRVQTLTTDVGLVVEAIMESDKLELVDGFKVRTKIDPLKWPILDATGNPVFSELFDTSNTTQNEVILSSASESDFCPAARPLSTIPIPPVPRVLQSNHIIPTIGRLSESESISSSIGDSLNPDVPEFIPNEPIISDGKSEPFKIEKQSEEIKSFPPSSSDDSSLLPKNESLEQENKISTTAKYSSPNPVPEMQVNGESQSVNDVWKE</sequence>
<feature type="region of interest" description="Disordered" evidence="4">
    <location>
        <begin position="106"/>
        <end position="131"/>
    </location>
</feature>
<feature type="region of interest" description="Disordered" evidence="4">
    <location>
        <begin position="1"/>
        <end position="61"/>
    </location>
</feature>
<dbReference type="OrthoDB" id="7635500at2759"/>
<dbReference type="FunFam" id="1.10.10.10:FF:000131">
    <property type="entry name" value="la-related protein 1B isoform X2"/>
    <property type="match status" value="1"/>
</dbReference>
<dbReference type="PANTHER" id="PTHR22792">
    <property type="entry name" value="LUPUS LA PROTEIN-RELATED"/>
    <property type="match status" value="1"/>
</dbReference>
<dbReference type="GO" id="GO:0010494">
    <property type="term" value="C:cytoplasmic stress granule"/>
    <property type="evidence" value="ECO:0007669"/>
    <property type="project" value="TreeGrafter"/>
</dbReference>
<evidence type="ECO:0000256" key="2">
    <source>
        <dbReference type="ARBA" id="ARBA00072183"/>
    </source>
</evidence>
<feature type="compositionally biased region" description="Basic residues" evidence="4">
    <location>
        <begin position="73"/>
        <end position="87"/>
    </location>
</feature>
<dbReference type="InterPro" id="IPR006630">
    <property type="entry name" value="La_HTH"/>
</dbReference>
<gene>
    <name evidence="6" type="ORF">MHI_LOCUS112753</name>
</gene>
<dbReference type="GO" id="GO:0045727">
    <property type="term" value="P:positive regulation of translation"/>
    <property type="evidence" value="ECO:0007669"/>
    <property type="project" value="TreeGrafter"/>
</dbReference>
<dbReference type="PROSITE" id="PS50961">
    <property type="entry name" value="HTH_LA"/>
    <property type="match status" value="1"/>
</dbReference>
<feature type="compositionally biased region" description="Basic and acidic residues" evidence="4">
    <location>
        <begin position="356"/>
        <end position="371"/>
    </location>
</feature>
<accession>A0A6V7GXT1</accession>
<dbReference type="PANTHER" id="PTHR22792:SF132">
    <property type="entry name" value="LA-RELATED PROTEIN 1"/>
    <property type="match status" value="1"/>
</dbReference>
<dbReference type="Proteomes" id="UP000752696">
    <property type="component" value="Unassembled WGS sequence"/>
</dbReference>
<dbReference type="SMART" id="SM00715">
    <property type="entry name" value="LA"/>
    <property type="match status" value="1"/>
</dbReference>
<evidence type="ECO:0000256" key="4">
    <source>
        <dbReference type="SAM" id="MobiDB-lite"/>
    </source>
</evidence>
<organism evidence="6 7">
    <name type="scientific">Heterotrigona itama</name>
    <dbReference type="NCBI Taxonomy" id="395501"/>
    <lineage>
        <taxon>Eukaryota</taxon>
        <taxon>Metazoa</taxon>
        <taxon>Ecdysozoa</taxon>
        <taxon>Arthropoda</taxon>
        <taxon>Hexapoda</taxon>
        <taxon>Insecta</taxon>
        <taxon>Pterygota</taxon>
        <taxon>Neoptera</taxon>
        <taxon>Endopterygota</taxon>
        <taxon>Hymenoptera</taxon>
        <taxon>Apocrita</taxon>
        <taxon>Aculeata</taxon>
        <taxon>Apoidea</taxon>
        <taxon>Anthophila</taxon>
        <taxon>Apidae</taxon>
        <taxon>Heterotrigona</taxon>
    </lineage>
</organism>
<feature type="compositionally biased region" description="Polar residues" evidence="4">
    <location>
        <begin position="1"/>
        <end position="28"/>
    </location>
</feature>
<dbReference type="EMBL" id="CAJDYZ010001948">
    <property type="protein sequence ID" value="CAD1469183.1"/>
    <property type="molecule type" value="Genomic_DNA"/>
</dbReference>
<feature type="compositionally biased region" description="Polar residues" evidence="4">
    <location>
        <begin position="414"/>
        <end position="426"/>
    </location>
</feature>
<evidence type="ECO:0000313" key="7">
    <source>
        <dbReference type="Proteomes" id="UP000752696"/>
    </source>
</evidence>
<evidence type="ECO:0000256" key="1">
    <source>
        <dbReference type="ARBA" id="ARBA00022884"/>
    </source>
</evidence>
<feature type="region of interest" description="Disordered" evidence="4">
    <location>
        <begin position="331"/>
        <end position="426"/>
    </location>
</feature>
<dbReference type="GO" id="GO:0008187">
    <property type="term" value="F:poly-pyrimidine tract binding"/>
    <property type="evidence" value="ECO:0007669"/>
    <property type="project" value="UniProtKB-ARBA"/>
</dbReference>
<feature type="region of interest" description="Disordered" evidence="4">
    <location>
        <begin position="70"/>
        <end position="89"/>
    </location>
</feature>
<dbReference type="Gene3D" id="1.10.10.10">
    <property type="entry name" value="Winged helix-like DNA-binding domain superfamily/Winged helix DNA-binding domain"/>
    <property type="match status" value="1"/>
</dbReference>
<keyword evidence="1 3" id="KW-0694">RNA-binding</keyword>
<dbReference type="SUPFAM" id="SSF46785">
    <property type="entry name" value="Winged helix' DNA-binding domain"/>
    <property type="match status" value="1"/>
</dbReference>
<dbReference type="GO" id="GO:0005829">
    <property type="term" value="C:cytosol"/>
    <property type="evidence" value="ECO:0007669"/>
    <property type="project" value="TreeGrafter"/>
</dbReference>
<reference evidence="6" key="1">
    <citation type="submission" date="2020-07" db="EMBL/GenBank/DDBJ databases">
        <authorList>
            <person name="Nazaruddin N."/>
        </authorList>
    </citation>
    <scope>NUCLEOTIDE SEQUENCE</scope>
</reference>
<feature type="non-terminal residue" evidence="6">
    <location>
        <position position="1"/>
    </location>
</feature>
<dbReference type="AlphaFoldDB" id="A0A6V7GXT1"/>
<dbReference type="InterPro" id="IPR045180">
    <property type="entry name" value="La_dom_prot"/>
</dbReference>
<feature type="compositionally biased region" description="Basic and acidic residues" evidence="4">
    <location>
        <begin position="30"/>
        <end position="53"/>
    </location>
</feature>